<proteinExistence type="predicted"/>
<reference evidence="1" key="1">
    <citation type="journal article" date="2014" name="Genome Biol. Evol.">
        <title>Gene Loss Rather Than Gene Gain Is Associated with a Host Jump from Monocots to Dicots in the Smut Fungus Melanopsichium pennsylvanicum.</title>
        <authorList>
            <person name="Sharma R."/>
            <person name="Mishra B."/>
            <person name="Runge F."/>
            <person name="Thines M."/>
        </authorList>
    </citation>
    <scope>NUCLEOTIDE SEQUENCE</scope>
    <source>
        <strain evidence="1">4</strain>
    </source>
</reference>
<name>A0A077R2L3_9BASI</name>
<sequence length="260" mass="28352">MSDAFIQVCHTNPNEARTLRRRRSAASAALLPRPSMLNLGILVPSFETCVLVYVSRCLVPPDAMDDGEQPAPKLIYALFEPNFLVDGASASICKLDRTSWERLRSHVEELRIVALSSRYGDGLATPPTTPISPVAPSRKPDCVFDLTMPTDGQVRRSVKELYLQPSSYASVPARNKDELLEIEIHAPSDGIIAVERTTCLPTQVRVVLQDAEQLISHHGSFTSPAPLGAESKETSETSKCDFGSACAKILELVQCPCSAF</sequence>
<dbReference type="EMBL" id="HG529571">
    <property type="protein sequence ID" value="CDI53166.1"/>
    <property type="molecule type" value="Genomic_DNA"/>
</dbReference>
<accession>A0A077R2L3</accession>
<organism evidence="1">
    <name type="scientific">Melanopsichium pennsylvanicum 4</name>
    <dbReference type="NCBI Taxonomy" id="1398559"/>
    <lineage>
        <taxon>Eukaryota</taxon>
        <taxon>Fungi</taxon>
        <taxon>Dikarya</taxon>
        <taxon>Basidiomycota</taxon>
        <taxon>Ustilaginomycotina</taxon>
        <taxon>Ustilaginomycetes</taxon>
        <taxon>Ustilaginales</taxon>
        <taxon>Ustilaginaceae</taxon>
        <taxon>Melanopsichium</taxon>
    </lineage>
</organism>
<dbReference type="AlphaFoldDB" id="A0A077R2L3"/>
<evidence type="ECO:0000313" key="1">
    <source>
        <dbReference type="EMBL" id="CDI53166.1"/>
    </source>
</evidence>
<protein>
    <submittedName>
        <fullName evidence="1">Uncharacterized protein</fullName>
    </submittedName>
</protein>